<protein>
    <submittedName>
        <fullName evidence="4">Trypsin, putative</fullName>
    </submittedName>
</protein>
<feature type="compositionally biased region" description="Low complexity" evidence="2">
    <location>
        <begin position="89"/>
        <end position="105"/>
    </location>
</feature>
<dbReference type="InterPro" id="IPR051647">
    <property type="entry name" value="Mediator_comp_sub12"/>
</dbReference>
<reference evidence="4" key="1">
    <citation type="submission" date="2013-10" db="EMBL/GenBank/DDBJ databases">
        <title>Genomic analysis of the causative agents of coccidiosis in chickens.</title>
        <authorList>
            <person name="Reid A.J."/>
            <person name="Blake D."/>
            <person name="Billington K."/>
            <person name="Browne H."/>
            <person name="Dunn M."/>
            <person name="Hung S."/>
            <person name="Kawahara F."/>
            <person name="Miranda-Saavedra D."/>
            <person name="Mourier T."/>
            <person name="Nagra H."/>
            <person name="Otto T.D."/>
            <person name="Rawlings N."/>
            <person name="Sanchez A."/>
            <person name="Sanders M."/>
            <person name="Subramaniam C."/>
            <person name="Tay Y."/>
            <person name="Dear P."/>
            <person name="Doerig C."/>
            <person name="Gruber A."/>
            <person name="Parkinson J."/>
            <person name="Shirley M."/>
            <person name="Wan K.L."/>
            <person name="Berriman M."/>
            <person name="Tomley F."/>
            <person name="Pain A."/>
        </authorList>
    </citation>
    <scope>NUCLEOTIDE SEQUENCE</scope>
    <source>
        <strain evidence="4">Houghton</strain>
    </source>
</reference>
<feature type="region of interest" description="Disordered" evidence="2">
    <location>
        <begin position="3255"/>
        <end position="3277"/>
    </location>
</feature>
<dbReference type="PANTHER" id="PTHR46007:SF8">
    <property type="entry name" value="C2H2-TYPE DOMAIN-CONTAINING PROTEIN"/>
    <property type="match status" value="1"/>
</dbReference>
<sequence length="3377" mass="349007">MEPDPASPLAAAVVALRLLAAAPAASDSRKDLAKQELLRRIELLLQEQQLQQQEQQQQQQEQHQWSQRVQLDQQHGRRTQKEREHHQQDQQQQQEQQQQQGQQLQQQEQQKQEQKQQQQEPQEWVWQWGSDITTQKELLEQLEESLLLLCCQQPPPVLQQQLLRLLLLLVHSTDDCGVWHRVAARLLAAAGEGLHLSPSVSAPLAAAAAPPQTAAAAATATVGGVGAAGTNKVFSPLPPLLLCGELFKACPEALSPLLPLLVAVGSKLLQSSTAPAAATAAAVAKALRAAVAATGACGEALAEKLFSLTLTCLRYSSSSHRNSSSRSSSSKTSRNLKGSSGHAAAEAAREALLLLQQVVWAFPRGVSSPECDALLSAVLDAAAPELAGAAAENEDLLEAAQENVPHAAAALAALLAAKAIAGVQQQQVKQQQQAKQQQQQRQQVSLNYLDEPADALAASSISTDFVSLSLGQCMTTAAATSAAAAAATKGLYSEVRSVEDALALVRKQWLLLHVRAAADAKRGSSGSAAAAKYIPVLPPQQRDTLLLHSKARQQGMLRQVLAAAVPCFCRFLLRYLPPVSLVSIAVECLLTLLSQLTVAESCCSCSKRGGGSQGLKEQCVGACRCCCSCNKSLALGASCLSLETLHSQALVSHAAQQLLLLLQPQQQLGLLDCLSRAIAAAATRTAAPQESTAARRSVGCSSSGVSLAHPLLLRAALNILEAAVVATGEAGVVAYPSSLHAALVSILTVKSPLQQGQQQQQLRCAFWPAVQRQAAACIWRARSFSRSHLAFSSMKLELIEAATAAAESALQTQGKCLDALQFAGLWGACLGLAASIATVAHTGLQQTATAATEAPAAAAAAPEAAAATKEEGELNNITALLGLLARGGPEARACFFLLAETLLRLPPAASGASAAAATAAPLPVGNEDTKQAMLLSPAVCCILRSSRKALSLSDSNSTISRLLHIAGAAWEAVVAAKQHTPEAAVFAAADTGPDAPPETPAAHKETPASAAAAAKCLLLELTCAFKALAAFMRQQPEAAAATYDADTVPDFVTLVIEASFIVCCCRCSRSNSKEDTLESMIMREEGLSATQQRQHHQQQVCCSCFYRRSVAPVAVAHAGLEAAALEALSLLPHIQIHCRNQQHQELVLQLALAAVTIPAEAASQFPAAAVACCMSPSAIAPAAALHAALLEQLQQQQLLVHQLLLQQQQQETADPALFVGCGTGVDNMRGPTLWEAQWRCAADVTTAAFNALRLPALVAAAASAQAAHGSAETGWRADYPPHVLRVLQGALLLRRLLLGCSLCSAAAEAALQKTAWTACCSWRRQLPSTASSDASVSRLTRRSSKIGEGKAGAACATAGVHNKPSGGLKASRPQQLLQRLGFLRLKKKSFCAARAASFAEDACFAAEHGPSDFSSESIEGSALQMSIVAAVLSGVFRTRPDLLCSPAEKQQQQQVSSSVVDTLWCCCEKALATAPPLERLLYADVAGGLYSLLRIADSPTQQQPQDTAAIQGMQGINKHLEAFLQMPVGAPLTGRQEAPLLMSPSRLCGVSLLAARLLPLLQHSDVSATAAADGSSKCCLDLLKLALVATSSIEAAEEAAAAVDPVAPAATNQNPFEANVSSSCALLCVIRFLGVALPAVASDAAAAACLTTDPTASAAASAECQADSTCPQGQQRLQRQQRSVLQQQLFRALHFAFLLRSSQSDLSRAAVLAADAARHLLECLLQQATTAAAAGPFALLSATEDFIAHAAREASYLLSVSFQCAADSSNSSSSSGIVLQLVAATPALRCLTALMCIQFSASEARKTAIAAEGEGNSLATAALSLRALLPVAVAATEFAIASPSPVVRREAARSLLSISRPLKETAWGPTIAAAAAAAPPAVAAAAAAPVAGDPQLALFLLEALNSECDALQKQLLLQVLHQQVRIWGPTNFTQWVSLLTALCCSCIPASSPCTHQLSTLRPSSSCTGRKSSSTAAGLLQRAQQLLPQTPKMLLSPLAAARPLPALTGFVWRPLPGVSAPGEAQWQDECCDDTRNSSNHNDCNGAEVEPIVCLAAAECLELLLTLPEQYTQNSWSGPVAYGYQARHSETEAAAPAGPLLIDHLPLLVQAACELLWQGIRRQQQQQQQRSALASDGDISLARWGLRILLLLLQRLTRPSSDCTGTQLLLPVQQLQQYEVAVSSAISALLRCYAASSASERLEAPEAIATVAAAVAEAFAVAEGETALAQRRAALTRLSAAAAGGNAAYDEENQQQQQSQKPLEQQQLLAMALEVMVRFAEAGCCLSPWRLVGQLLLPLGDVEQAAAALVAAAAAATPAADPSDWLLRHRLRLACRLIGHVVAAAAPSAGAAPCTRTAAANVFEEQHEQWVAAIEPCAVPLALHIMASLVKRHHQSEQEEQELLEGLALLSRPLSPGRGGRSAAAASAFAALTAASCTGNAGGTATAAEPAAASSLGLAEACCTVLNDLADALLRPLETVAAARESCPAATEWSKATADGVCWRIELIGNLLLCFCFPQGPLQQQRQQLPQCQQQQEQQLEEDWAEEWLGADTPTVSSCIPVPGTAPADTSTSGVSAEGSAAAVCLYPDMLRRACEVAGRLAAPSAKGAAAAAGLQAQDQGDAGAEAAAAFSLPHGDHNLSEEAKKAKAAQAVSASKVEVACVRAAGSATGRILYCCIYLLWSLSAALLHNPAVLAEEPAAFAFFSATRNVSAAALWLSVDAAPPPLAAAEEDRPSGRLCGAALSLLQRGFSVVAVMPSARAASSAFSLLLSALDCPTFPSRLCSGASNSVSPVEAMGLLRRLYESASRAAAAAAAAATTKETAAAAHEASASLLGHCAGLIESAVSSFTGTGALGNKPPTAIAATASAVGSSAPGNTGGVLALAAALVVVGALALTNGPWNSSALNEQKQQPHKPEPEWCARIRTALQRLSEFAYVVDACGGRGALAAAAARENDSEEESGTPGSAATAKPFLLRADGRGPGEADAALVLEKAAATTVTSATTEQGGKGTAAGSVLPWAAPCQHAAAQLRGFLLRIANVCNQCATASPDSFPSLLAAAAVSCLIPVLSPYPSGVLNGGASSTCVEHGKSSHDSWSQLSTIKTQQTHPLKTLEAFLVELSPQNKNAPNGSGVSPLCEALVDALRSVIAGVLKVQAEAEAPAVEGAPVPRAASAASAVAAAVTGTATTHSSTTPSKSALVAPDSVATAVAVAAAPEGAATGAAATDSAAPESAALAAASDCVATDAIEIGTVSDSAVPDSAAATPAEAAAPPESPGDSQTVAAAVEAPGLTPTGTVGYPEACEARRAAYLAAAASLLYLAVYRHPSISARAIEAAAATARAEAATDVTAASAPASRTQEVKAAVARLLQEELARKQRGET</sequence>
<dbReference type="GO" id="GO:0045944">
    <property type="term" value="P:positive regulation of transcription by RNA polymerase II"/>
    <property type="evidence" value="ECO:0007669"/>
    <property type="project" value="TreeGrafter"/>
</dbReference>
<accession>U6GD01</accession>
<feature type="compositionally biased region" description="Polar residues" evidence="2">
    <location>
        <begin position="63"/>
        <end position="73"/>
    </location>
</feature>
<feature type="compositionally biased region" description="Low complexity" evidence="2">
    <location>
        <begin position="3255"/>
        <end position="3268"/>
    </location>
</feature>
<dbReference type="PANTHER" id="PTHR46007">
    <property type="entry name" value="MEDIATOR OF RNA POLYMERASE II TRANSCRIPTION SUBUNIT 12"/>
    <property type="match status" value="1"/>
</dbReference>
<dbReference type="GeneID" id="25270515"/>
<dbReference type="Proteomes" id="UP000018050">
    <property type="component" value="Unassembled WGS sequence"/>
</dbReference>
<name>U6GD01_EIMAC</name>
<feature type="chain" id="PRO_5004669787" evidence="3">
    <location>
        <begin position="25"/>
        <end position="3377"/>
    </location>
</feature>
<dbReference type="RefSeq" id="XP_013252210.1">
    <property type="nucleotide sequence ID" value="XM_013396756.1"/>
</dbReference>
<evidence type="ECO:0000256" key="3">
    <source>
        <dbReference type="SAM" id="SignalP"/>
    </source>
</evidence>
<dbReference type="GO" id="GO:0016592">
    <property type="term" value="C:mediator complex"/>
    <property type="evidence" value="ECO:0007669"/>
    <property type="project" value="TreeGrafter"/>
</dbReference>
<evidence type="ECO:0000313" key="4">
    <source>
        <dbReference type="EMBL" id="CDI77427.1"/>
    </source>
</evidence>
<proteinExistence type="predicted"/>
<feature type="compositionally biased region" description="Basic and acidic residues" evidence="2">
    <location>
        <begin position="79"/>
        <end position="88"/>
    </location>
</feature>
<keyword evidence="3" id="KW-0732">Signal</keyword>
<gene>
    <name evidence="4" type="ORF">EAH_00024450</name>
</gene>
<dbReference type="GO" id="GO:0003713">
    <property type="term" value="F:transcription coactivator activity"/>
    <property type="evidence" value="ECO:0007669"/>
    <property type="project" value="TreeGrafter"/>
</dbReference>
<feature type="coiled-coil region" evidence="1">
    <location>
        <begin position="34"/>
        <end position="63"/>
    </location>
</feature>
<evidence type="ECO:0000313" key="5">
    <source>
        <dbReference type="Proteomes" id="UP000018050"/>
    </source>
</evidence>
<dbReference type="OMA" id="EAQWRCA"/>
<organism evidence="4 5">
    <name type="scientific">Eimeria acervulina</name>
    <name type="common">Coccidian parasite</name>
    <dbReference type="NCBI Taxonomy" id="5801"/>
    <lineage>
        <taxon>Eukaryota</taxon>
        <taxon>Sar</taxon>
        <taxon>Alveolata</taxon>
        <taxon>Apicomplexa</taxon>
        <taxon>Conoidasida</taxon>
        <taxon>Coccidia</taxon>
        <taxon>Eucoccidiorida</taxon>
        <taxon>Eimeriorina</taxon>
        <taxon>Eimeriidae</taxon>
        <taxon>Eimeria</taxon>
    </lineage>
</organism>
<keyword evidence="5" id="KW-1185">Reference proteome</keyword>
<keyword evidence="1" id="KW-0175">Coiled coil</keyword>
<dbReference type="VEuPathDB" id="ToxoDB:EAH_00024450"/>
<evidence type="ECO:0000256" key="2">
    <source>
        <dbReference type="SAM" id="MobiDB-lite"/>
    </source>
</evidence>
<feature type="signal peptide" evidence="3">
    <location>
        <begin position="1"/>
        <end position="24"/>
    </location>
</feature>
<feature type="region of interest" description="Disordered" evidence="2">
    <location>
        <begin position="318"/>
        <end position="341"/>
    </location>
</feature>
<evidence type="ECO:0000256" key="1">
    <source>
        <dbReference type="SAM" id="Coils"/>
    </source>
</evidence>
<reference evidence="4" key="2">
    <citation type="submission" date="2013-10" db="EMBL/GenBank/DDBJ databases">
        <authorList>
            <person name="Aslett M."/>
        </authorList>
    </citation>
    <scope>NUCLEOTIDE SEQUENCE</scope>
    <source>
        <strain evidence="4">Houghton</strain>
    </source>
</reference>
<feature type="region of interest" description="Disordered" evidence="2">
    <location>
        <begin position="2950"/>
        <end position="2969"/>
    </location>
</feature>
<feature type="region of interest" description="Disordered" evidence="2">
    <location>
        <begin position="63"/>
        <end position="105"/>
    </location>
</feature>
<dbReference type="OrthoDB" id="348008at2759"/>
<dbReference type="EMBL" id="HG670662">
    <property type="protein sequence ID" value="CDI77427.1"/>
    <property type="molecule type" value="Genomic_DNA"/>
</dbReference>